<reference evidence="1 2" key="1">
    <citation type="submission" date="2020-07" db="EMBL/GenBank/DDBJ databases">
        <title>Sequencing the genomes of 1000 actinobacteria strains.</title>
        <authorList>
            <person name="Klenk H.-P."/>
        </authorList>
    </citation>
    <scope>NUCLEOTIDE SEQUENCE [LARGE SCALE GENOMIC DNA]</scope>
    <source>
        <strain evidence="1 2">DSM 44121</strain>
    </source>
</reference>
<comment type="caution">
    <text evidence="1">The sequence shown here is derived from an EMBL/GenBank/DDBJ whole genome shotgun (WGS) entry which is preliminary data.</text>
</comment>
<evidence type="ECO:0000313" key="1">
    <source>
        <dbReference type="EMBL" id="MBA8809229.1"/>
    </source>
</evidence>
<name>A0A7W3JAJ6_9MICO</name>
<evidence type="ECO:0000313" key="2">
    <source>
        <dbReference type="Proteomes" id="UP000540568"/>
    </source>
</evidence>
<proteinExistence type="predicted"/>
<dbReference type="Pfam" id="PF14390">
    <property type="entry name" value="DUF4420"/>
    <property type="match status" value="1"/>
</dbReference>
<organism evidence="1 2">
    <name type="scientific">Promicromonospora sukumoe</name>
    <dbReference type="NCBI Taxonomy" id="88382"/>
    <lineage>
        <taxon>Bacteria</taxon>
        <taxon>Bacillati</taxon>
        <taxon>Actinomycetota</taxon>
        <taxon>Actinomycetes</taxon>
        <taxon>Micrococcales</taxon>
        <taxon>Promicromonosporaceae</taxon>
        <taxon>Promicromonospora</taxon>
    </lineage>
</organism>
<sequence length="357" mass="38864">MTYDRTESFEWLRAEIDRHPRASTQGDRDLIWADTAHTVAVSRDDKGTIEIFLVGDPIEPVTRALRDVLEHQTWTTRGGGALAANRMALPEASNLPGVAAFICAELLANGFGRERQPAFSRTEPVIAALFAQQQLGSEVLTGLVGELILLDELTRQSSAPDEVVACWFGSVPSSRDVQLGEVGVEVKATTGATTSHLIQGFHQVELGHPVTGAPETALYLFSIGVRWLPPAAVGGTSVPALVDAIAERLSTSVREQFITRVRQYGGDIGVGYDHTADRNGPRYAKRLMATFERLYDMRDERIRVLQSSDVAGIPHVEHNSVTFRIALPTQINGDLNPTTDLGQAASKVLEEAGFARR</sequence>
<gene>
    <name evidence="1" type="ORF">FHX71_003171</name>
</gene>
<keyword evidence="2" id="KW-1185">Reference proteome</keyword>
<accession>A0A7W3JAJ6</accession>
<dbReference type="RefSeq" id="WP_182617945.1">
    <property type="nucleotide sequence ID" value="NZ_BAAATF010000003.1"/>
</dbReference>
<dbReference type="EMBL" id="JACGWV010000001">
    <property type="protein sequence ID" value="MBA8809229.1"/>
    <property type="molecule type" value="Genomic_DNA"/>
</dbReference>
<dbReference type="Proteomes" id="UP000540568">
    <property type="component" value="Unassembled WGS sequence"/>
</dbReference>
<dbReference type="AlphaFoldDB" id="A0A7W3JAJ6"/>
<dbReference type="InterPro" id="IPR025534">
    <property type="entry name" value="DUF4420"/>
</dbReference>
<protein>
    <submittedName>
        <fullName evidence="1">Uncharacterized protein</fullName>
    </submittedName>
</protein>